<evidence type="ECO:0000256" key="1">
    <source>
        <dbReference type="SAM" id="Phobius"/>
    </source>
</evidence>
<feature type="transmembrane region" description="Helical" evidence="1">
    <location>
        <begin position="63"/>
        <end position="84"/>
    </location>
</feature>
<keyword evidence="4" id="KW-1185">Reference proteome</keyword>
<evidence type="ECO:0000313" key="3">
    <source>
        <dbReference type="EMBL" id="MBF6298439.1"/>
    </source>
</evidence>
<feature type="domain" description="CAAX prenyl protease 2/Lysostaphin resistance protein A-like" evidence="2">
    <location>
        <begin position="103"/>
        <end position="196"/>
    </location>
</feature>
<proteinExistence type="predicted"/>
<name>A0ABS0CUA8_9NOCA</name>
<keyword evidence="3" id="KW-0482">Metalloprotease</keyword>
<keyword evidence="1" id="KW-1133">Transmembrane helix</keyword>
<evidence type="ECO:0000259" key="2">
    <source>
        <dbReference type="Pfam" id="PF02517"/>
    </source>
</evidence>
<sequence>MTGARLARTVVAVALPIAWSNLVLPRLGLGVRGRTAANAGFATGYALALRDGTNWYSRGGLRYGLLAASAVAASYGATLAFPAVRRRMGALGDRSPEVSTVEWVAVHIPVGTVYTEEVIFRGTLDPIADKAFGPRAGVLLSAAAFGLWHITPARVAGDSVPATIAVTTAGGLVFGGLRHRTADAVAPALLHLAMNVGGALTPRLARRLGASFGER</sequence>
<keyword evidence="1" id="KW-0812">Transmembrane</keyword>
<dbReference type="EMBL" id="JADLQX010000008">
    <property type="protein sequence ID" value="MBF6298439.1"/>
    <property type="molecule type" value="Genomic_DNA"/>
</dbReference>
<comment type="caution">
    <text evidence="3">The sequence shown here is derived from an EMBL/GenBank/DDBJ whole genome shotgun (WGS) entry which is preliminary data.</text>
</comment>
<organism evidence="3 4">
    <name type="scientific">Nocardia amamiensis</name>
    <dbReference type="NCBI Taxonomy" id="404578"/>
    <lineage>
        <taxon>Bacteria</taxon>
        <taxon>Bacillati</taxon>
        <taxon>Actinomycetota</taxon>
        <taxon>Actinomycetes</taxon>
        <taxon>Mycobacteriales</taxon>
        <taxon>Nocardiaceae</taxon>
        <taxon>Nocardia</taxon>
    </lineage>
</organism>
<keyword evidence="3" id="KW-0378">Hydrolase</keyword>
<evidence type="ECO:0000313" key="4">
    <source>
        <dbReference type="Proteomes" id="UP000702209"/>
    </source>
</evidence>
<protein>
    <submittedName>
        <fullName evidence="3">CPBP family intramembrane metalloprotease</fullName>
    </submittedName>
</protein>
<keyword evidence="3" id="KW-0645">Protease</keyword>
<reference evidence="3 4" key="1">
    <citation type="submission" date="2020-10" db="EMBL/GenBank/DDBJ databases">
        <title>Identification of Nocardia species via Next-generation sequencing and recognition of intraspecies genetic diversity.</title>
        <authorList>
            <person name="Li P."/>
            <person name="Li P."/>
            <person name="Lu B."/>
        </authorList>
    </citation>
    <scope>NUCLEOTIDE SEQUENCE [LARGE SCALE GENOMIC DNA]</scope>
    <source>
        <strain evidence="3 4">BJ06-0157</strain>
    </source>
</reference>
<dbReference type="Proteomes" id="UP000702209">
    <property type="component" value="Unassembled WGS sequence"/>
</dbReference>
<dbReference type="GO" id="GO:0008237">
    <property type="term" value="F:metallopeptidase activity"/>
    <property type="evidence" value="ECO:0007669"/>
    <property type="project" value="UniProtKB-KW"/>
</dbReference>
<accession>A0ABS0CUA8</accession>
<dbReference type="InterPro" id="IPR003675">
    <property type="entry name" value="Rce1/LyrA-like_dom"/>
</dbReference>
<keyword evidence="1" id="KW-0472">Membrane</keyword>
<dbReference type="Pfam" id="PF02517">
    <property type="entry name" value="Rce1-like"/>
    <property type="match status" value="1"/>
</dbReference>
<gene>
    <name evidence="3" type="ORF">IU459_12915</name>
</gene>